<keyword evidence="1" id="KW-0175">Coiled coil</keyword>
<feature type="non-terminal residue" evidence="2">
    <location>
        <position position="377"/>
    </location>
</feature>
<evidence type="ECO:0000313" key="3">
    <source>
        <dbReference type="Proteomes" id="UP000222523"/>
    </source>
</evidence>
<evidence type="ECO:0000256" key="1">
    <source>
        <dbReference type="SAM" id="Coils"/>
    </source>
</evidence>
<reference evidence="2 3" key="1">
    <citation type="submission" date="2015-02" db="EMBL/GenBank/DDBJ databases">
        <title>Nostoc linckia genome annotation.</title>
        <authorList>
            <person name="Zhou Z."/>
        </authorList>
    </citation>
    <scope>NUCLEOTIDE SEQUENCE [LARGE SCALE GENOMIC DNA]</scope>
    <source>
        <strain evidence="3">z7</strain>
    </source>
</reference>
<dbReference type="SUPFAM" id="SSF55874">
    <property type="entry name" value="ATPase domain of HSP90 chaperone/DNA topoisomerase II/histidine kinase"/>
    <property type="match status" value="1"/>
</dbReference>
<keyword evidence="3" id="KW-1185">Reference proteome</keyword>
<feature type="coiled-coil region" evidence="1">
    <location>
        <begin position="81"/>
        <end position="126"/>
    </location>
</feature>
<gene>
    <name evidence="2" type="ORF">VF04_38030</name>
</gene>
<organism evidence="2 3">
    <name type="scientific">Nostoc linckia z7</name>
    <dbReference type="NCBI Taxonomy" id="1628745"/>
    <lineage>
        <taxon>Bacteria</taxon>
        <taxon>Bacillati</taxon>
        <taxon>Cyanobacteriota</taxon>
        <taxon>Cyanophyceae</taxon>
        <taxon>Nostocales</taxon>
        <taxon>Nostocaceae</taxon>
        <taxon>Nostoc</taxon>
    </lineage>
</organism>
<dbReference type="EMBL" id="LAHC01000246">
    <property type="protein sequence ID" value="PHJ80156.1"/>
    <property type="molecule type" value="Genomic_DNA"/>
</dbReference>
<accession>A0ABX4KHH6</accession>
<evidence type="ECO:0000313" key="2">
    <source>
        <dbReference type="EMBL" id="PHJ80156.1"/>
    </source>
</evidence>
<dbReference type="Gene3D" id="3.30.565.10">
    <property type="entry name" value="Histidine kinase-like ATPase, C-terminal domain"/>
    <property type="match status" value="1"/>
</dbReference>
<protein>
    <submittedName>
        <fullName evidence="2">Uncharacterized protein</fullName>
    </submittedName>
</protein>
<comment type="caution">
    <text evidence="2">The sequence shown here is derived from an EMBL/GenBank/DDBJ whole genome shotgun (WGS) entry which is preliminary data.</text>
</comment>
<name>A0ABX4KHH6_NOSLI</name>
<dbReference type="Proteomes" id="UP000222523">
    <property type="component" value="Unassembled WGS sequence"/>
</dbReference>
<sequence>MDEKIEVVASGAIKELRELKSATEDAIKPFLELNSLTRNIEFKLKGAATVSDLNTLVENAVNHLNGMRIATDGVTQAQQKETKTTKEVVELLRELNKLRKDVEKQQKAEEKQVKQLTSDYDILNKAYGDQIKRVRDLFFSVGELNPAYIEAQQEAMRMGDTLKRVDAAVGIHNRNVGNYNSALTNLNQIWRELPNAGISFRIFIMSLSNNLTAVAEDFKRVIDRNKELAAAGQPTVSALSLVRQSLFGITGVASLAVTGLTLLATSFTDNEEKAKKAKDAYESLIDSIQRYFDKITASSKRRDDLNFEPIALHLVTPPSPLRPARVEALIDFLVARFSATGDHVVLSVRDSGSGMTADVLDHAFDPFFTTKPLGQGT</sequence>
<dbReference type="InterPro" id="IPR036890">
    <property type="entry name" value="HATPase_C_sf"/>
</dbReference>
<proteinExistence type="predicted"/>